<evidence type="ECO:0000313" key="7">
    <source>
        <dbReference type="RefSeq" id="XP_012822953.2"/>
    </source>
</evidence>
<proteinExistence type="inferred from homology"/>
<dbReference type="Pfam" id="PF15005">
    <property type="entry name" value="IZUMO"/>
    <property type="match status" value="1"/>
</dbReference>
<dbReference type="Gene3D" id="2.60.40.10">
    <property type="entry name" value="Immunoglobulins"/>
    <property type="match status" value="1"/>
</dbReference>
<dbReference type="AlphaFoldDB" id="A0A8J0STE6"/>
<keyword evidence="2" id="KW-0732">Signal</keyword>
<gene>
    <name evidence="7 8" type="primary">LOC105945156</name>
</gene>
<keyword evidence="5" id="KW-0472">Membrane</keyword>
<evidence type="ECO:0000313" key="8">
    <source>
        <dbReference type="Xenbase" id="XB-GENE-29088487"/>
    </source>
</evidence>
<dbReference type="Xenbase" id="XB-GENE-29088487">
    <property type="gene designation" value="LOC105945156"/>
</dbReference>
<protein>
    <submittedName>
        <fullName evidence="7">Uncharacterized protein LOC105945156</fullName>
    </submittedName>
</protein>
<dbReference type="Proteomes" id="UP000008143">
    <property type="component" value="Chromosome 7"/>
</dbReference>
<dbReference type="KEGG" id="xtr:105945156"/>
<dbReference type="AGR" id="Xenbase:XB-GENE-29088487"/>
<comment type="similarity">
    <text evidence="1">Belongs to the Izumo family.</text>
</comment>
<keyword evidence="6" id="KW-1185">Reference proteome</keyword>
<evidence type="ECO:0000313" key="6">
    <source>
        <dbReference type="Proteomes" id="UP000008143"/>
    </source>
</evidence>
<dbReference type="InterPro" id="IPR029389">
    <property type="entry name" value="IZUMO"/>
</dbReference>
<sequence>MLFQHFYIIFIILLLLFFLIFTDSATVPTLICLKCAKDFDKIKDEFIHIFDKEHKLGSPKLDFIKPVLKKAFTAAFEGVIANMEERRLDNRGINELANEFRKIMKSIKDSKLTATELIKAIESNFQELKRKADIIAQRFEQERSCPNLKGGFKCGLLEQKIIQCGTCKEQSLLCVGGSTEKKCEEILSHCLMCVCRAGVCHHRITKQPCQPCKGYQKCLNEVLHCKDQDLRVAEGEDLKFDCNLNFLNSVDEKFEFVLEKREELDVSLMQTSNKPDIFIHKANKDVSGRYSCTAKSKDAMFPISRVDFTVKVVSPRKPESLDSVPPPARNKKDKFRDNQMAQVTVICATVIILAITASIMTCICLYIRESHRAEEVRAQKKPTVLEEVKISMDSEKPETREKATQTDV</sequence>
<keyword evidence="5" id="KW-1133">Transmembrane helix</keyword>
<keyword evidence="3" id="KW-0175">Coiled coil</keyword>
<feature type="region of interest" description="Disordered" evidence="4">
    <location>
        <begin position="388"/>
        <end position="408"/>
    </location>
</feature>
<evidence type="ECO:0000256" key="4">
    <source>
        <dbReference type="SAM" id="MobiDB-lite"/>
    </source>
</evidence>
<feature type="transmembrane region" description="Helical" evidence="5">
    <location>
        <begin position="340"/>
        <end position="367"/>
    </location>
</feature>
<evidence type="ECO:0000256" key="2">
    <source>
        <dbReference type="ARBA" id="ARBA00022729"/>
    </source>
</evidence>
<evidence type="ECO:0000256" key="5">
    <source>
        <dbReference type="SAM" id="Phobius"/>
    </source>
</evidence>
<reference evidence="7" key="1">
    <citation type="submission" date="2025-08" db="UniProtKB">
        <authorList>
            <consortium name="RefSeq"/>
        </authorList>
    </citation>
    <scope>IDENTIFICATION</scope>
    <source>
        <strain evidence="7">Nigerian</strain>
        <tissue evidence="7">Liver and blood</tissue>
    </source>
</reference>
<evidence type="ECO:0000256" key="1">
    <source>
        <dbReference type="ARBA" id="ARBA00009633"/>
    </source>
</evidence>
<accession>A0A8J0STE6</accession>
<evidence type="ECO:0000256" key="3">
    <source>
        <dbReference type="SAM" id="Coils"/>
    </source>
</evidence>
<keyword evidence="5" id="KW-0812">Transmembrane</keyword>
<organism evidence="6 7">
    <name type="scientific">Xenopus tropicalis</name>
    <name type="common">Western clawed frog</name>
    <name type="synonym">Silurana tropicalis</name>
    <dbReference type="NCBI Taxonomy" id="8364"/>
    <lineage>
        <taxon>Eukaryota</taxon>
        <taxon>Metazoa</taxon>
        <taxon>Chordata</taxon>
        <taxon>Craniata</taxon>
        <taxon>Vertebrata</taxon>
        <taxon>Euteleostomi</taxon>
        <taxon>Amphibia</taxon>
        <taxon>Batrachia</taxon>
        <taxon>Anura</taxon>
        <taxon>Pipoidea</taxon>
        <taxon>Pipidae</taxon>
        <taxon>Xenopodinae</taxon>
        <taxon>Xenopus</taxon>
        <taxon>Silurana</taxon>
    </lineage>
</organism>
<feature type="coiled-coil region" evidence="3">
    <location>
        <begin position="111"/>
        <end position="138"/>
    </location>
</feature>
<dbReference type="RefSeq" id="XP_012822953.2">
    <property type="nucleotide sequence ID" value="XM_012967499.3"/>
</dbReference>
<dbReference type="GeneID" id="105945156"/>
<name>A0A8J0STE6_XENTR</name>
<dbReference type="InterPro" id="IPR013783">
    <property type="entry name" value="Ig-like_fold"/>
</dbReference>